<dbReference type="OMA" id="GHREGHP"/>
<gene>
    <name evidence="9" type="ORF">RDWZM_009913</name>
</gene>
<keyword evidence="10" id="KW-1185">Reference proteome</keyword>
<evidence type="ECO:0000256" key="1">
    <source>
        <dbReference type="ARBA" id="ARBA00004141"/>
    </source>
</evidence>
<evidence type="ECO:0000256" key="3">
    <source>
        <dbReference type="ARBA" id="ARBA00022989"/>
    </source>
</evidence>
<evidence type="ECO:0000313" key="10">
    <source>
        <dbReference type="Proteomes" id="UP001142055"/>
    </source>
</evidence>
<evidence type="ECO:0000259" key="8">
    <source>
        <dbReference type="Pfam" id="PF01490"/>
    </source>
</evidence>
<feature type="domain" description="Amino acid transporter transmembrane" evidence="8">
    <location>
        <begin position="220"/>
        <end position="541"/>
    </location>
</feature>
<dbReference type="Proteomes" id="UP001142055">
    <property type="component" value="Chromosome 4"/>
</dbReference>
<dbReference type="EMBL" id="JAPWDV010000004">
    <property type="protein sequence ID" value="KAJ6215413.1"/>
    <property type="molecule type" value="Genomic_DNA"/>
</dbReference>
<feature type="transmembrane region" description="Helical" evidence="7">
    <location>
        <begin position="443"/>
        <end position="465"/>
    </location>
</feature>
<sequence>MAETYPLVVGLTFLFNLLLGTGVLTMPAVFAEAGYIVSILVISALCFISYIQVTFLVESMANANFIDSFKRKFDGEGETAALLFYESETDDDDDFVDYVTDDNNIYENADFSSNSDSKPIGQTKTKGLGESTCNIITNSDLSLNKPVIGINPTINVDDPDSLDTDNDKSVNGVDVQYCSGTSINNIGRSISDIGEPNQLKKIQIKRANFNIIEKFELGDMSQMFLKQWMAKCFFAAIIVYLFGDLLIYNTMMAKSLREISCTSKVDCDKGAHLDAPCWDAVGITRRNVYRIYLLLFVSILLPLTYFGLKKTSSIQIVTIILRWLAFFAMVGIAIKIFIQGEATGHPKAVNLASIPKLFGICIYSFMCHHSVPSIITPIKQKRNLITGLIIDYGLVLCLYLLISMTSIFAFKDIADVYTLNFQINDCPSNKTMDNVSNPGNVPVLSIFLPTYPIFTLFSSYSMIALTLINNMKVLGRNWFDIERPVLHYSFPMFALIPPLIISLFTEDVSTIVSYVGSYAGGFIQYVFPCLLVYYSRRMVKKSDYFPKLIREEYGNEFGRIMRVENDEDKQIDMAYKMINPFSSWFHSDIWVYLTMLWWAISVILVTVDRISHFIN</sequence>
<keyword evidence="5" id="KW-0325">Glycoprotein</keyword>
<evidence type="ECO:0000256" key="7">
    <source>
        <dbReference type="SAM" id="Phobius"/>
    </source>
</evidence>
<comment type="caution">
    <text evidence="9">The sequence shown here is derived from an EMBL/GenBank/DDBJ whole genome shotgun (WGS) entry which is preliminary data.</text>
</comment>
<keyword evidence="4 7" id="KW-0472">Membrane</keyword>
<dbReference type="Pfam" id="PF01490">
    <property type="entry name" value="Aa_trans"/>
    <property type="match status" value="1"/>
</dbReference>
<evidence type="ECO:0000313" key="9">
    <source>
        <dbReference type="EMBL" id="KAJ6215413.1"/>
    </source>
</evidence>
<feature type="transmembrane region" description="Helical" evidence="7">
    <location>
        <begin position="7"/>
        <end position="29"/>
    </location>
</feature>
<feature type="transmembrane region" description="Helical" evidence="7">
    <location>
        <begin position="485"/>
        <end position="505"/>
    </location>
</feature>
<proteinExistence type="inferred from homology"/>
<dbReference type="OrthoDB" id="294541at2759"/>
<feature type="transmembrane region" description="Helical" evidence="7">
    <location>
        <begin position="289"/>
        <end position="308"/>
    </location>
</feature>
<dbReference type="PANTHER" id="PTHR16189:SF0">
    <property type="entry name" value="TRANSMEMBRANE PROTEIN 104"/>
    <property type="match status" value="1"/>
</dbReference>
<feature type="transmembrane region" description="Helical" evidence="7">
    <location>
        <begin position="320"/>
        <end position="337"/>
    </location>
</feature>
<evidence type="ECO:0000256" key="2">
    <source>
        <dbReference type="ARBA" id="ARBA00022692"/>
    </source>
</evidence>
<feature type="transmembrane region" description="Helical" evidence="7">
    <location>
        <begin position="589"/>
        <end position="607"/>
    </location>
</feature>
<dbReference type="AlphaFoldDB" id="A0A9Q0LYF6"/>
<feature type="transmembrane region" description="Helical" evidence="7">
    <location>
        <begin position="511"/>
        <end position="534"/>
    </location>
</feature>
<feature type="transmembrane region" description="Helical" evidence="7">
    <location>
        <begin position="35"/>
        <end position="57"/>
    </location>
</feature>
<keyword evidence="3 7" id="KW-1133">Transmembrane helix</keyword>
<organism evidence="9 10">
    <name type="scientific">Blomia tropicalis</name>
    <name type="common">Mite</name>
    <dbReference type="NCBI Taxonomy" id="40697"/>
    <lineage>
        <taxon>Eukaryota</taxon>
        <taxon>Metazoa</taxon>
        <taxon>Ecdysozoa</taxon>
        <taxon>Arthropoda</taxon>
        <taxon>Chelicerata</taxon>
        <taxon>Arachnida</taxon>
        <taxon>Acari</taxon>
        <taxon>Acariformes</taxon>
        <taxon>Sarcoptiformes</taxon>
        <taxon>Astigmata</taxon>
        <taxon>Glycyphagoidea</taxon>
        <taxon>Echimyopodidae</taxon>
        <taxon>Blomia</taxon>
    </lineage>
</organism>
<accession>A0A9Q0LYF6</accession>
<evidence type="ECO:0000256" key="4">
    <source>
        <dbReference type="ARBA" id="ARBA00023136"/>
    </source>
</evidence>
<keyword evidence="2 7" id="KW-0812">Transmembrane</keyword>
<dbReference type="InterPro" id="IPR013057">
    <property type="entry name" value="AA_transpt_TM"/>
</dbReference>
<reference evidence="9" key="1">
    <citation type="submission" date="2022-12" db="EMBL/GenBank/DDBJ databases">
        <title>Genome assemblies of Blomia tropicalis.</title>
        <authorList>
            <person name="Cui Y."/>
        </authorList>
    </citation>
    <scope>NUCLEOTIDE SEQUENCE</scope>
    <source>
        <tissue evidence="9">Adult mites</tissue>
    </source>
</reference>
<comment type="similarity">
    <text evidence="6">Belongs to the TMEM104 family.</text>
</comment>
<dbReference type="PANTHER" id="PTHR16189">
    <property type="entry name" value="TRANSMEMBRANE PROTEIN 104-RELATED"/>
    <property type="match status" value="1"/>
</dbReference>
<protein>
    <recommendedName>
        <fullName evidence="8">Amino acid transporter transmembrane domain-containing protein</fullName>
    </recommendedName>
</protein>
<dbReference type="GO" id="GO:0016020">
    <property type="term" value="C:membrane"/>
    <property type="evidence" value="ECO:0007669"/>
    <property type="project" value="UniProtKB-SubCell"/>
</dbReference>
<feature type="transmembrane region" description="Helical" evidence="7">
    <location>
        <begin position="228"/>
        <end position="248"/>
    </location>
</feature>
<comment type="subcellular location">
    <subcellularLocation>
        <location evidence="1">Membrane</location>
        <topology evidence="1">Multi-pass membrane protein</topology>
    </subcellularLocation>
</comment>
<feature type="transmembrane region" description="Helical" evidence="7">
    <location>
        <begin position="388"/>
        <end position="410"/>
    </location>
</feature>
<evidence type="ECO:0000256" key="5">
    <source>
        <dbReference type="ARBA" id="ARBA00023180"/>
    </source>
</evidence>
<evidence type="ECO:0000256" key="6">
    <source>
        <dbReference type="ARBA" id="ARBA00038166"/>
    </source>
</evidence>
<name>A0A9Q0LYF6_BLOTA</name>